<feature type="transmembrane region" description="Helical" evidence="1">
    <location>
        <begin position="148"/>
        <end position="164"/>
    </location>
</feature>
<evidence type="ECO:0008006" key="4">
    <source>
        <dbReference type="Google" id="ProtNLM"/>
    </source>
</evidence>
<reference evidence="2" key="1">
    <citation type="submission" date="2020-10" db="EMBL/GenBank/DDBJ databases">
        <authorList>
            <person name="Gilroy R."/>
        </authorList>
    </citation>
    <scope>NUCLEOTIDE SEQUENCE</scope>
    <source>
        <strain evidence="2">ChiHjej10B9-9673</strain>
    </source>
</reference>
<feature type="transmembrane region" description="Helical" evidence="1">
    <location>
        <begin position="247"/>
        <end position="266"/>
    </location>
</feature>
<feature type="transmembrane region" description="Helical" evidence="1">
    <location>
        <begin position="218"/>
        <end position="235"/>
    </location>
</feature>
<gene>
    <name evidence="2" type="ORF">IAC18_05620</name>
</gene>
<evidence type="ECO:0000313" key="2">
    <source>
        <dbReference type="EMBL" id="HIS67026.1"/>
    </source>
</evidence>
<dbReference type="EMBL" id="DVJK01000158">
    <property type="protein sequence ID" value="HIS67026.1"/>
    <property type="molecule type" value="Genomic_DNA"/>
</dbReference>
<feature type="transmembrane region" description="Helical" evidence="1">
    <location>
        <begin position="192"/>
        <end position="212"/>
    </location>
</feature>
<keyword evidence="1" id="KW-1133">Transmembrane helix</keyword>
<dbReference type="AlphaFoldDB" id="A0A9D1JV81"/>
<proteinExistence type="predicted"/>
<feature type="transmembrane region" description="Helical" evidence="1">
    <location>
        <begin position="12"/>
        <end position="33"/>
    </location>
</feature>
<feature type="transmembrane region" description="Helical" evidence="1">
    <location>
        <begin position="112"/>
        <end position="136"/>
    </location>
</feature>
<keyword evidence="1" id="KW-0472">Membrane</keyword>
<feature type="transmembrane region" description="Helical" evidence="1">
    <location>
        <begin position="170"/>
        <end position="185"/>
    </location>
</feature>
<reference evidence="2" key="2">
    <citation type="journal article" date="2021" name="PeerJ">
        <title>Extensive microbial diversity within the chicken gut microbiome revealed by metagenomics and culture.</title>
        <authorList>
            <person name="Gilroy R."/>
            <person name="Ravi A."/>
            <person name="Getino M."/>
            <person name="Pursley I."/>
            <person name="Horton D.L."/>
            <person name="Alikhan N.F."/>
            <person name="Baker D."/>
            <person name="Gharbi K."/>
            <person name="Hall N."/>
            <person name="Watson M."/>
            <person name="Adriaenssens E.M."/>
            <person name="Foster-Nyarko E."/>
            <person name="Jarju S."/>
            <person name="Secka A."/>
            <person name="Antonio M."/>
            <person name="Oren A."/>
            <person name="Chaudhuri R.R."/>
            <person name="La Ragione R."/>
            <person name="Hildebrand F."/>
            <person name="Pallen M.J."/>
        </authorList>
    </citation>
    <scope>NUCLEOTIDE SEQUENCE</scope>
    <source>
        <strain evidence="2">ChiHjej10B9-9673</strain>
    </source>
</reference>
<feature type="transmembrane region" description="Helical" evidence="1">
    <location>
        <begin position="81"/>
        <end position="100"/>
    </location>
</feature>
<protein>
    <recommendedName>
        <fullName evidence="4">Conjugal transfer protein TraX</fullName>
    </recommendedName>
</protein>
<feature type="transmembrane region" description="Helical" evidence="1">
    <location>
        <begin position="45"/>
        <end position="69"/>
    </location>
</feature>
<keyword evidence="1" id="KW-0812">Transmembrane</keyword>
<organism evidence="2 3">
    <name type="scientific">Candidatus Scatomorpha merdipullorum</name>
    <dbReference type="NCBI Taxonomy" id="2840927"/>
    <lineage>
        <taxon>Bacteria</taxon>
        <taxon>Bacillati</taxon>
        <taxon>Bacillota</taxon>
        <taxon>Clostridia</taxon>
        <taxon>Eubacteriales</taxon>
        <taxon>Candidatus Scatomorpha</taxon>
    </lineage>
</organism>
<comment type="caution">
    <text evidence="2">The sequence shown here is derived from an EMBL/GenBank/DDBJ whole genome shotgun (WGS) entry which is preliminary data.</text>
</comment>
<evidence type="ECO:0000313" key="3">
    <source>
        <dbReference type="Proteomes" id="UP000824001"/>
    </source>
</evidence>
<accession>A0A9D1JV81</accession>
<sequence>MSSFALKITAIVLMTLDHFATIAGQLGIIALIPGAGLDSAWALNLSYGILLALNGLGRAAFPLFAFMLAEGCARTRSMPRYIGRLALFALISEPVYYFTLGGAVYGADLGGFIANIAGLNFNNIFFTLALAALAIYAWQRLTPRGRGGAALGLLAFALAAFAAGYFKTDYGAMGVILIFALYLAGKSRKLQCAVIVLRALVLYFFSGFGYGWYVIGPWQFISFFGACLSLIPVLLSSGRRGRPLKWAFYIYYPAHLAVLGLIAALLH</sequence>
<dbReference type="Pfam" id="PF05857">
    <property type="entry name" value="TraX"/>
    <property type="match status" value="1"/>
</dbReference>
<dbReference type="InterPro" id="IPR008875">
    <property type="entry name" value="TraX"/>
</dbReference>
<dbReference type="Proteomes" id="UP000824001">
    <property type="component" value="Unassembled WGS sequence"/>
</dbReference>
<evidence type="ECO:0000256" key="1">
    <source>
        <dbReference type="SAM" id="Phobius"/>
    </source>
</evidence>
<name>A0A9D1JV81_9FIRM</name>